<evidence type="ECO:0000313" key="2">
    <source>
        <dbReference type="EMBL" id="GAA1097647.1"/>
    </source>
</evidence>
<dbReference type="Gene3D" id="2.60.120.10">
    <property type="entry name" value="Jelly Rolls"/>
    <property type="match status" value="1"/>
</dbReference>
<dbReference type="InterPro" id="IPR011051">
    <property type="entry name" value="RmlC_Cupin_sf"/>
</dbReference>
<reference evidence="2 3" key="1">
    <citation type="journal article" date="2019" name="Int. J. Syst. Evol. Microbiol.">
        <title>The Global Catalogue of Microorganisms (GCM) 10K type strain sequencing project: providing services to taxonomists for standard genome sequencing and annotation.</title>
        <authorList>
            <consortium name="The Broad Institute Genomics Platform"/>
            <consortium name="The Broad Institute Genome Sequencing Center for Infectious Disease"/>
            <person name="Wu L."/>
            <person name="Ma J."/>
        </authorList>
    </citation>
    <scope>NUCLEOTIDE SEQUENCE [LARGE SCALE GENOMIC DNA]</scope>
    <source>
        <strain evidence="2 3">JCM 13002</strain>
    </source>
</reference>
<dbReference type="EMBL" id="BAAALD010000046">
    <property type="protein sequence ID" value="GAA1097647.1"/>
    <property type="molecule type" value="Genomic_DNA"/>
</dbReference>
<keyword evidence="3" id="KW-1185">Reference proteome</keyword>
<gene>
    <name evidence="2" type="ORF">GCM10009663_45710</name>
</gene>
<accession>A0ABN1TQ55</accession>
<organism evidence="2 3">
    <name type="scientific">Kitasatospora arboriphila</name>
    <dbReference type="NCBI Taxonomy" id="258052"/>
    <lineage>
        <taxon>Bacteria</taxon>
        <taxon>Bacillati</taxon>
        <taxon>Actinomycetota</taxon>
        <taxon>Actinomycetes</taxon>
        <taxon>Kitasatosporales</taxon>
        <taxon>Streptomycetaceae</taxon>
        <taxon>Kitasatospora</taxon>
    </lineage>
</organism>
<dbReference type="Pfam" id="PF07883">
    <property type="entry name" value="Cupin_2"/>
    <property type="match status" value="1"/>
</dbReference>
<dbReference type="InterPro" id="IPR013096">
    <property type="entry name" value="Cupin_2"/>
</dbReference>
<name>A0ABN1TQ55_9ACTN</name>
<evidence type="ECO:0000259" key="1">
    <source>
        <dbReference type="Pfam" id="PF07883"/>
    </source>
</evidence>
<comment type="caution">
    <text evidence="2">The sequence shown here is derived from an EMBL/GenBank/DDBJ whole genome shotgun (WGS) entry which is preliminary data.</text>
</comment>
<dbReference type="SUPFAM" id="SSF51182">
    <property type="entry name" value="RmlC-like cupins"/>
    <property type="match status" value="1"/>
</dbReference>
<evidence type="ECO:0000313" key="3">
    <source>
        <dbReference type="Proteomes" id="UP001499987"/>
    </source>
</evidence>
<protein>
    <recommendedName>
        <fullName evidence="1">Cupin type-2 domain-containing protein</fullName>
    </recommendedName>
</protein>
<dbReference type="InterPro" id="IPR014710">
    <property type="entry name" value="RmlC-like_jellyroll"/>
</dbReference>
<dbReference type="Proteomes" id="UP001499987">
    <property type="component" value="Unassembled WGS sequence"/>
</dbReference>
<feature type="domain" description="Cupin type-2" evidence="1">
    <location>
        <begin position="39"/>
        <end position="96"/>
    </location>
</feature>
<proteinExistence type="predicted"/>
<sequence>MEMFRFDRAETVVDRFGSTGTAATGVAAGEGAVRLTCLTITPGGVLGAHPAPVEQLFLVVAGEGWVAGPDGTRVPVSAGDAVHWATGEQHGSGSTTGLTALALEGPSVRHLAPAAGGPAAG</sequence>